<dbReference type="CDD" id="cd00190">
    <property type="entry name" value="Tryp_SPc"/>
    <property type="match status" value="1"/>
</dbReference>
<dbReference type="SUPFAM" id="SSF50494">
    <property type="entry name" value="Trypsin-like serine proteases"/>
    <property type="match status" value="1"/>
</dbReference>
<evidence type="ECO:0000256" key="3">
    <source>
        <dbReference type="ARBA" id="ARBA00022729"/>
    </source>
</evidence>
<name>A0ABD2NE00_9CUCU</name>
<dbReference type="AlphaFoldDB" id="A0ABD2NE00"/>
<keyword evidence="5 8" id="KW-0720">Serine protease</keyword>
<dbReference type="PROSITE" id="PS00135">
    <property type="entry name" value="TRYPSIN_SER"/>
    <property type="match status" value="1"/>
</dbReference>
<dbReference type="PRINTS" id="PR00722">
    <property type="entry name" value="CHYMOTRYPSIN"/>
</dbReference>
<dbReference type="Gene3D" id="2.40.10.10">
    <property type="entry name" value="Trypsin-like serine proteases"/>
    <property type="match status" value="2"/>
</dbReference>
<keyword evidence="7" id="KW-1015">Disulfide bond</keyword>
<dbReference type="EMBL" id="JABFTP020000103">
    <property type="protein sequence ID" value="KAL3276634.1"/>
    <property type="molecule type" value="Genomic_DNA"/>
</dbReference>
<dbReference type="PANTHER" id="PTHR24276">
    <property type="entry name" value="POLYSERASE-RELATED"/>
    <property type="match status" value="1"/>
</dbReference>
<organism evidence="11 12">
    <name type="scientific">Cryptolaemus montrouzieri</name>
    <dbReference type="NCBI Taxonomy" id="559131"/>
    <lineage>
        <taxon>Eukaryota</taxon>
        <taxon>Metazoa</taxon>
        <taxon>Ecdysozoa</taxon>
        <taxon>Arthropoda</taxon>
        <taxon>Hexapoda</taxon>
        <taxon>Insecta</taxon>
        <taxon>Pterygota</taxon>
        <taxon>Neoptera</taxon>
        <taxon>Endopterygota</taxon>
        <taxon>Coleoptera</taxon>
        <taxon>Polyphaga</taxon>
        <taxon>Cucujiformia</taxon>
        <taxon>Coccinelloidea</taxon>
        <taxon>Coccinellidae</taxon>
        <taxon>Scymninae</taxon>
        <taxon>Scymnini</taxon>
        <taxon>Cryptolaemus</taxon>
    </lineage>
</organism>
<comment type="caution">
    <text evidence="11">The sequence shown here is derived from an EMBL/GenBank/DDBJ whole genome shotgun (WGS) entry which is preliminary data.</text>
</comment>
<feature type="domain" description="Peptidase S1" evidence="10">
    <location>
        <begin position="32"/>
        <end position="255"/>
    </location>
</feature>
<evidence type="ECO:0000256" key="6">
    <source>
        <dbReference type="ARBA" id="ARBA00023145"/>
    </source>
</evidence>
<protein>
    <recommendedName>
        <fullName evidence="10">Peptidase S1 domain-containing protein</fullName>
    </recommendedName>
</protein>
<feature type="chain" id="PRO_5044779695" description="Peptidase S1 domain-containing protein" evidence="9">
    <location>
        <begin position="23"/>
        <end position="257"/>
    </location>
</feature>
<dbReference type="InterPro" id="IPR050430">
    <property type="entry name" value="Peptidase_S1"/>
</dbReference>
<feature type="signal peptide" evidence="9">
    <location>
        <begin position="1"/>
        <end position="22"/>
    </location>
</feature>
<evidence type="ECO:0000256" key="2">
    <source>
        <dbReference type="ARBA" id="ARBA00022670"/>
    </source>
</evidence>
<comment type="similarity">
    <text evidence="1">Belongs to the peptidase S1 family.</text>
</comment>
<dbReference type="FunFam" id="2.40.10.10:FF:000077">
    <property type="entry name" value="Predicted protein"/>
    <property type="match status" value="1"/>
</dbReference>
<evidence type="ECO:0000256" key="1">
    <source>
        <dbReference type="ARBA" id="ARBA00007664"/>
    </source>
</evidence>
<keyword evidence="3 9" id="KW-0732">Signal</keyword>
<dbReference type="Proteomes" id="UP001516400">
    <property type="component" value="Unassembled WGS sequence"/>
</dbReference>
<evidence type="ECO:0000256" key="9">
    <source>
        <dbReference type="SAM" id="SignalP"/>
    </source>
</evidence>
<dbReference type="InterPro" id="IPR009003">
    <property type="entry name" value="Peptidase_S1_PA"/>
</dbReference>
<dbReference type="Pfam" id="PF00089">
    <property type="entry name" value="Trypsin"/>
    <property type="match status" value="1"/>
</dbReference>
<dbReference type="PROSITE" id="PS50240">
    <property type="entry name" value="TRYPSIN_DOM"/>
    <property type="match status" value="1"/>
</dbReference>
<dbReference type="InterPro" id="IPR001254">
    <property type="entry name" value="Trypsin_dom"/>
</dbReference>
<dbReference type="GO" id="GO:0006508">
    <property type="term" value="P:proteolysis"/>
    <property type="evidence" value="ECO:0007669"/>
    <property type="project" value="UniProtKB-KW"/>
</dbReference>
<dbReference type="InterPro" id="IPR001314">
    <property type="entry name" value="Peptidase_S1A"/>
</dbReference>
<dbReference type="PROSITE" id="PS00134">
    <property type="entry name" value="TRYPSIN_HIS"/>
    <property type="match status" value="1"/>
</dbReference>
<keyword evidence="2 8" id="KW-0645">Protease</keyword>
<dbReference type="InterPro" id="IPR033116">
    <property type="entry name" value="TRYPSIN_SER"/>
</dbReference>
<dbReference type="GO" id="GO:0008236">
    <property type="term" value="F:serine-type peptidase activity"/>
    <property type="evidence" value="ECO:0007669"/>
    <property type="project" value="UniProtKB-KW"/>
</dbReference>
<evidence type="ECO:0000313" key="11">
    <source>
        <dbReference type="EMBL" id="KAL3276634.1"/>
    </source>
</evidence>
<evidence type="ECO:0000256" key="8">
    <source>
        <dbReference type="RuleBase" id="RU363034"/>
    </source>
</evidence>
<evidence type="ECO:0000313" key="12">
    <source>
        <dbReference type="Proteomes" id="UP001516400"/>
    </source>
</evidence>
<proteinExistence type="inferred from homology"/>
<evidence type="ECO:0000256" key="5">
    <source>
        <dbReference type="ARBA" id="ARBA00022825"/>
    </source>
</evidence>
<reference evidence="11 12" key="1">
    <citation type="journal article" date="2021" name="BMC Biol.">
        <title>Horizontally acquired antibacterial genes associated with adaptive radiation of ladybird beetles.</title>
        <authorList>
            <person name="Li H.S."/>
            <person name="Tang X.F."/>
            <person name="Huang Y.H."/>
            <person name="Xu Z.Y."/>
            <person name="Chen M.L."/>
            <person name="Du X.Y."/>
            <person name="Qiu B.Y."/>
            <person name="Chen P.T."/>
            <person name="Zhang W."/>
            <person name="Slipinski A."/>
            <person name="Escalona H.E."/>
            <person name="Waterhouse R.M."/>
            <person name="Zwick A."/>
            <person name="Pang H."/>
        </authorList>
    </citation>
    <scope>NUCLEOTIDE SEQUENCE [LARGE SCALE GENOMIC DNA]</scope>
    <source>
        <strain evidence="11">SYSU2018</strain>
    </source>
</reference>
<keyword evidence="4 8" id="KW-0378">Hydrolase</keyword>
<keyword evidence="12" id="KW-1185">Reference proteome</keyword>
<dbReference type="SMART" id="SM00020">
    <property type="entry name" value="Tryp_SPc"/>
    <property type="match status" value="1"/>
</dbReference>
<dbReference type="InterPro" id="IPR018114">
    <property type="entry name" value="TRYPSIN_HIS"/>
</dbReference>
<gene>
    <name evidence="11" type="ORF">HHI36_012006</name>
</gene>
<evidence type="ECO:0000256" key="7">
    <source>
        <dbReference type="ARBA" id="ARBA00023157"/>
    </source>
</evidence>
<sequence length="257" mass="28156">MSEFKSSFFIFVVLTFIAGNQSGCTNNQELGIIGGKVVDIKDYPYQVSVQYFDEHYCGGSIINDRFIVTAAHCTNKKTIYSINVRVGTSFHDKKGKVFYLKAIHQHPQFNELYDFDISLLELEQTLVFGSTIQPIPLWNQNETIPIGSMATVTGWGTTESHGTAFSPQLRKVDIPILSDEKCKSAYGDEITVNMFCAGFLEGGGDACHGDSGGPLVVNKVLLGIVSWGDGCGIANYPGVYSSIPALRPFIDKILSFP</sequence>
<keyword evidence="6" id="KW-0865">Zymogen</keyword>
<evidence type="ECO:0000256" key="4">
    <source>
        <dbReference type="ARBA" id="ARBA00022801"/>
    </source>
</evidence>
<accession>A0ABD2NE00</accession>
<evidence type="ECO:0000259" key="10">
    <source>
        <dbReference type="PROSITE" id="PS50240"/>
    </source>
</evidence>
<dbReference type="PANTHER" id="PTHR24276:SF91">
    <property type="entry name" value="AT26814P-RELATED"/>
    <property type="match status" value="1"/>
</dbReference>
<dbReference type="InterPro" id="IPR043504">
    <property type="entry name" value="Peptidase_S1_PA_chymotrypsin"/>
</dbReference>